<dbReference type="AlphaFoldDB" id="A0A3A1YB87"/>
<evidence type="ECO:0008006" key="3">
    <source>
        <dbReference type="Google" id="ProtNLM"/>
    </source>
</evidence>
<evidence type="ECO:0000313" key="2">
    <source>
        <dbReference type="Proteomes" id="UP000265964"/>
    </source>
</evidence>
<dbReference type="Gene3D" id="2.160.20.80">
    <property type="entry name" value="E3 ubiquitin-protein ligase SopA"/>
    <property type="match status" value="1"/>
</dbReference>
<dbReference type="Pfam" id="PF03382">
    <property type="entry name" value="DUF285"/>
    <property type="match status" value="2"/>
</dbReference>
<sequence>LKEFLDVYIAKFNDINDKPLDLGFLDMRDINHINYLFTSQNYINHLSSLNLEYLVDSKIPRIPLNIDFSTLDLSNVNYMNGTFAGTVIYSDVSQLNVSNVRTMEALFYEAELKCSKIDLGKWDVSKVCSMNLMFNGASFSHQLNLNSWNVSNVIRMAFMFSFCESIREDLNQWDVSNVNKMTGMFTGASKFNGDISNWNVSKVTDMSIMFSFAFKFNRDLRNWNVCRVSNSMNVFLATANLPKLYYPKFVEAIYTDPKYYELPLSLNLGKIKPGEVICKFTNLESLKDFLDEYIARFNNIYGEPLDLSFIDMSQVDTADFLFVEQEVVDTLVLDKQGNILENPRINQTRPLNIDFNSLDFSQVASMNGTFMGVELYGDISKLHLYNVKRMTNTFKEAIFKNSNIDLSRWYIHKVQDISCMFHRAQFNDNKDLSTWDLRDTVNIGATFAEAKNLSGLNISNWDVSNVIIMMGTFANTTDFNSDISDWDTSSVISTSAMFANSISFNGDLSNWNVSNVTSMENMFLNAKAFNSDLSKWNVAKVTNMSSMFEGASSFNQDIGNWDVSNVTDMSDMFAGAVKFNQDISNWNISNVTNIDNMFYEATSFNQKKNGMLHG</sequence>
<gene>
    <name evidence="1" type="ORF">CKF59_05465</name>
</gene>
<protein>
    <recommendedName>
        <fullName evidence="3">BspA family leucine-rich repeat surface protein</fullName>
    </recommendedName>
</protein>
<dbReference type="OrthoDB" id="5855837at2"/>
<proteinExistence type="predicted"/>
<dbReference type="Proteomes" id="UP000265964">
    <property type="component" value="Unassembled WGS sequence"/>
</dbReference>
<name>A0A3A1YB87_9GAMM</name>
<dbReference type="RefSeq" id="WP_119534954.1">
    <property type="nucleotide sequence ID" value="NZ_NRJF01000159.1"/>
</dbReference>
<dbReference type="EMBL" id="NRJF01000159">
    <property type="protein sequence ID" value="RIY34438.1"/>
    <property type="molecule type" value="Genomic_DNA"/>
</dbReference>
<reference evidence="1 2" key="1">
    <citation type="submission" date="2017-08" db="EMBL/GenBank/DDBJ databases">
        <title>Reclassification of Bisgaard taxon 37 and 44.</title>
        <authorList>
            <person name="Christensen H."/>
        </authorList>
    </citation>
    <scope>NUCLEOTIDE SEQUENCE [LARGE SCALE GENOMIC DNA]</scope>
    <source>
        <strain evidence="1 2">EEAB3T1</strain>
    </source>
</reference>
<dbReference type="NCBIfam" id="TIGR02167">
    <property type="entry name" value="Liste_lipo_26"/>
    <property type="match status" value="7"/>
</dbReference>
<organism evidence="1 2">
    <name type="scientific">Psittacicella gerlachiana</name>
    <dbReference type="NCBI Taxonomy" id="2028574"/>
    <lineage>
        <taxon>Bacteria</taxon>
        <taxon>Pseudomonadati</taxon>
        <taxon>Pseudomonadota</taxon>
        <taxon>Gammaproteobacteria</taxon>
        <taxon>Pasteurellales</taxon>
        <taxon>Psittacicellaceae</taxon>
        <taxon>Psittacicella</taxon>
    </lineage>
</organism>
<dbReference type="SUPFAM" id="SSF141571">
    <property type="entry name" value="Pentapeptide repeat-like"/>
    <property type="match status" value="1"/>
</dbReference>
<evidence type="ECO:0000313" key="1">
    <source>
        <dbReference type="EMBL" id="RIY34438.1"/>
    </source>
</evidence>
<accession>A0A3A1YB87</accession>
<comment type="caution">
    <text evidence="1">The sequence shown here is derived from an EMBL/GenBank/DDBJ whole genome shotgun (WGS) entry which is preliminary data.</text>
</comment>
<dbReference type="InterPro" id="IPR005046">
    <property type="entry name" value="DUF285"/>
</dbReference>
<keyword evidence="2" id="KW-1185">Reference proteome</keyword>
<feature type="non-terminal residue" evidence="1">
    <location>
        <position position="1"/>
    </location>
</feature>
<dbReference type="InterPro" id="IPR011889">
    <property type="entry name" value="Liste_lipo_26"/>
</dbReference>